<proteinExistence type="predicted"/>
<keyword evidence="3" id="KW-1185">Reference proteome</keyword>
<dbReference type="OrthoDB" id="2686689at2759"/>
<reference evidence="3" key="2">
    <citation type="submission" date="2015-01" db="EMBL/GenBank/DDBJ databases">
        <title>Evolutionary Origins and Diversification of the Mycorrhizal Mutualists.</title>
        <authorList>
            <consortium name="DOE Joint Genome Institute"/>
            <consortium name="Mycorrhizal Genomics Consortium"/>
            <person name="Kohler A."/>
            <person name="Kuo A."/>
            <person name="Nagy L.G."/>
            <person name="Floudas D."/>
            <person name="Copeland A."/>
            <person name="Barry K.W."/>
            <person name="Cichocki N."/>
            <person name="Veneault-Fourrey C."/>
            <person name="LaButti K."/>
            <person name="Lindquist E.A."/>
            <person name="Lipzen A."/>
            <person name="Lundell T."/>
            <person name="Morin E."/>
            <person name="Murat C."/>
            <person name="Riley R."/>
            <person name="Ohm R."/>
            <person name="Sun H."/>
            <person name="Tunlid A."/>
            <person name="Henrissat B."/>
            <person name="Grigoriev I.V."/>
            <person name="Hibbett D.S."/>
            <person name="Martin F."/>
        </authorList>
    </citation>
    <scope>NUCLEOTIDE SEQUENCE [LARGE SCALE GENOMIC DNA]</scope>
    <source>
        <strain evidence="3">Ve08.2h10</strain>
    </source>
</reference>
<dbReference type="EMBL" id="KN830366">
    <property type="protein sequence ID" value="KIK72856.1"/>
    <property type="molecule type" value="Genomic_DNA"/>
</dbReference>
<evidence type="ECO:0000256" key="1">
    <source>
        <dbReference type="SAM" id="MobiDB-lite"/>
    </source>
</evidence>
<dbReference type="InParanoid" id="A0A0D0CPW4"/>
<dbReference type="HOGENOM" id="CLU_2347363_0_0_1"/>
<organism evidence="2 3">
    <name type="scientific">Paxillus rubicundulus Ve08.2h10</name>
    <dbReference type="NCBI Taxonomy" id="930991"/>
    <lineage>
        <taxon>Eukaryota</taxon>
        <taxon>Fungi</taxon>
        <taxon>Dikarya</taxon>
        <taxon>Basidiomycota</taxon>
        <taxon>Agaricomycotina</taxon>
        <taxon>Agaricomycetes</taxon>
        <taxon>Agaricomycetidae</taxon>
        <taxon>Boletales</taxon>
        <taxon>Paxilineae</taxon>
        <taxon>Paxillaceae</taxon>
        <taxon>Paxillus</taxon>
    </lineage>
</organism>
<feature type="compositionally biased region" description="Basic and acidic residues" evidence="1">
    <location>
        <begin position="88"/>
        <end position="97"/>
    </location>
</feature>
<reference evidence="2 3" key="1">
    <citation type="submission" date="2014-04" db="EMBL/GenBank/DDBJ databases">
        <authorList>
            <consortium name="DOE Joint Genome Institute"/>
            <person name="Kuo A."/>
            <person name="Kohler A."/>
            <person name="Jargeat P."/>
            <person name="Nagy L.G."/>
            <person name="Floudas D."/>
            <person name="Copeland A."/>
            <person name="Barry K.W."/>
            <person name="Cichocki N."/>
            <person name="Veneault-Fourrey C."/>
            <person name="LaButti K."/>
            <person name="Lindquist E.A."/>
            <person name="Lipzen A."/>
            <person name="Lundell T."/>
            <person name="Morin E."/>
            <person name="Murat C."/>
            <person name="Sun H."/>
            <person name="Tunlid A."/>
            <person name="Henrissat B."/>
            <person name="Grigoriev I.V."/>
            <person name="Hibbett D.S."/>
            <person name="Martin F."/>
            <person name="Nordberg H.P."/>
            <person name="Cantor M.N."/>
            <person name="Hua S.X."/>
        </authorList>
    </citation>
    <scope>NUCLEOTIDE SEQUENCE [LARGE SCALE GENOMIC DNA]</scope>
    <source>
        <strain evidence="2 3">Ve08.2h10</strain>
    </source>
</reference>
<name>A0A0D0CPW4_9AGAM</name>
<dbReference type="Proteomes" id="UP000054538">
    <property type="component" value="Unassembled WGS sequence"/>
</dbReference>
<evidence type="ECO:0000313" key="3">
    <source>
        <dbReference type="Proteomes" id="UP000054538"/>
    </source>
</evidence>
<evidence type="ECO:0000313" key="2">
    <source>
        <dbReference type="EMBL" id="KIK72856.1"/>
    </source>
</evidence>
<gene>
    <name evidence="2" type="ORF">PAXRUDRAFT_21506</name>
</gene>
<sequence>MSNLTDRELNKVNSQILEIFPSFGRRMLSGVRMLIPPGYPELSEAERTLASTYVLRPCPSSVRYLLRAEMWSGGAEQSSKASFKRRARDLSLDREKE</sequence>
<protein>
    <submittedName>
        <fullName evidence="2">Uncharacterized protein</fullName>
    </submittedName>
</protein>
<feature type="region of interest" description="Disordered" evidence="1">
    <location>
        <begin position="74"/>
        <end position="97"/>
    </location>
</feature>
<accession>A0A0D0CPW4</accession>
<dbReference type="AlphaFoldDB" id="A0A0D0CPW4"/>